<dbReference type="RefSeq" id="WP_090079991.1">
    <property type="nucleotide sequence ID" value="NZ_FOMR01000001.1"/>
</dbReference>
<keyword evidence="5 6" id="KW-0560">Oxidoreductase</keyword>
<organism evidence="9 10">
    <name type="scientific">Lentibacillus persicus</name>
    <dbReference type="NCBI Taxonomy" id="640948"/>
    <lineage>
        <taxon>Bacteria</taxon>
        <taxon>Bacillati</taxon>
        <taxon>Bacillota</taxon>
        <taxon>Bacilli</taxon>
        <taxon>Bacillales</taxon>
        <taxon>Bacillaceae</taxon>
        <taxon>Lentibacillus</taxon>
    </lineage>
</organism>
<evidence type="ECO:0000313" key="10">
    <source>
        <dbReference type="Proteomes" id="UP000199474"/>
    </source>
</evidence>
<dbReference type="GO" id="GO:0050660">
    <property type="term" value="F:flavin adenine dinucleotide binding"/>
    <property type="evidence" value="ECO:0007669"/>
    <property type="project" value="UniProtKB-UniRule"/>
</dbReference>
<evidence type="ECO:0000256" key="1">
    <source>
        <dbReference type="ARBA" id="ARBA00011738"/>
    </source>
</evidence>
<dbReference type="InterPro" id="IPR036188">
    <property type="entry name" value="FAD/NAD-bd_sf"/>
</dbReference>
<dbReference type="Proteomes" id="UP000199474">
    <property type="component" value="Unassembled WGS sequence"/>
</dbReference>
<comment type="subunit">
    <text evidence="1 6">Homodimer.</text>
</comment>
<dbReference type="SUPFAM" id="SSF51905">
    <property type="entry name" value="FAD/NAD(P)-binding domain"/>
    <property type="match status" value="1"/>
</dbReference>
<evidence type="ECO:0000256" key="5">
    <source>
        <dbReference type="ARBA" id="ARBA00023002"/>
    </source>
</evidence>
<evidence type="ECO:0000256" key="6">
    <source>
        <dbReference type="HAMAP-Rule" id="MF_01685"/>
    </source>
</evidence>
<dbReference type="STRING" id="640948.SAMN05216238_101137"/>
<dbReference type="InterPro" id="IPR050097">
    <property type="entry name" value="Ferredoxin-NADP_redctase_2"/>
</dbReference>
<keyword evidence="10" id="KW-1185">Reference proteome</keyword>
<dbReference type="Pfam" id="PF07992">
    <property type="entry name" value="Pyr_redox_2"/>
    <property type="match status" value="1"/>
</dbReference>
<dbReference type="GO" id="GO:0004324">
    <property type="term" value="F:ferredoxin-NADP+ reductase activity"/>
    <property type="evidence" value="ECO:0007669"/>
    <property type="project" value="UniProtKB-UniRule"/>
</dbReference>
<dbReference type="OrthoDB" id="9806179at2"/>
<comment type="caution">
    <text evidence="6">Lacks conserved residue(s) required for the propagation of feature annotation.</text>
</comment>
<gene>
    <name evidence="9" type="ORF">SAMN05216238_101137</name>
</gene>
<dbReference type="EC" id="1.18.1.2" evidence="6"/>
<keyword evidence="3 6" id="KW-0274">FAD</keyword>
<keyword evidence="2 6" id="KW-0285">Flavoprotein</keyword>
<dbReference type="EMBL" id="FOMR01000001">
    <property type="protein sequence ID" value="SFD39490.1"/>
    <property type="molecule type" value="Genomic_DNA"/>
</dbReference>
<dbReference type="AlphaFoldDB" id="A0A1I1S907"/>
<keyword evidence="4 6" id="KW-0521">NADP</keyword>
<feature type="binding site" evidence="6">
    <location>
        <position position="37"/>
    </location>
    <ligand>
        <name>FAD</name>
        <dbReference type="ChEBI" id="CHEBI:57692"/>
    </ligand>
</feature>
<feature type="binding site" evidence="6">
    <location>
        <position position="45"/>
    </location>
    <ligand>
        <name>FAD</name>
        <dbReference type="ChEBI" id="CHEBI:57692"/>
    </ligand>
</feature>
<protein>
    <recommendedName>
        <fullName evidence="6">Ferredoxin--NADP reductase</fullName>
        <shortName evidence="6">FNR</shortName>
        <shortName evidence="6">Fd-NADP(+) reductase</shortName>
        <ecNumber evidence="6">1.18.1.2</ecNumber>
    </recommendedName>
</protein>
<evidence type="ECO:0000256" key="7">
    <source>
        <dbReference type="SAM" id="MobiDB-lite"/>
    </source>
</evidence>
<dbReference type="HAMAP" id="MF_01685">
    <property type="entry name" value="FENR2"/>
    <property type="match status" value="1"/>
</dbReference>
<feature type="binding site" evidence="6">
    <location>
        <position position="325"/>
    </location>
    <ligand>
        <name>FAD</name>
        <dbReference type="ChEBI" id="CHEBI:57692"/>
    </ligand>
</feature>
<dbReference type="InterPro" id="IPR023753">
    <property type="entry name" value="FAD/NAD-binding_dom"/>
</dbReference>
<feature type="binding site" evidence="6">
    <location>
        <position position="284"/>
    </location>
    <ligand>
        <name>FAD</name>
        <dbReference type="ChEBI" id="CHEBI:57692"/>
    </ligand>
</feature>
<comment type="similarity">
    <text evidence="6">Belongs to the ferredoxin--NADP reductase type 2 family.</text>
</comment>
<dbReference type="PRINTS" id="PR00368">
    <property type="entry name" value="FADPNR"/>
</dbReference>
<dbReference type="GO" id="GO:0050661">
    <property type="term" value="F:NADP binding"/>
    <property type="evidence" value="ECO:0007669"/>
    <property type="project" value="UniProtKB-UniRule"/>
</dbReference>
<dbReference type="PRINTS" id="PR00469">
    <property type="entry name" value="PNDRDTASEII"/>
</dbReference>
<proteinExistence type="inferred from homology"/>
<evidence type="ECO:0000256" key="2">
    <source>
        <dbReference type="ARBA" id="ARBA00022630"/>
    </source>
</evidence>
<evidence type="ECO:0000256" key="3">
    <source>
        <dbReference type="ARBA" id="ARBA00022827"/>
    </source>
</evidence>
<feature type="binding site" evidence="6">
    <location>
        <position position="50"/>
    </location>
    <ligand>
        <name>FAD</name>
        <dbReference type="ChEBI" id="CHEBI:57692"/>
    </ligand>
</feature>
<evidence type="ECO:0000259" key="8">
    <source>
        <dbReference type="Pfam" id="PF07992"/>
    </source>
</evidence>
<dbReference type="PANTHER" id="PTHR48105">
    <property type="entry name" value="THIOREDOXIN REDUCTASE 1-RELATED-RELATED"/>
    <property type="match status" value="1"/>
</dbReference>
<name>A0A1I1S907_9BACI</name>
<sequence>MNYNSDVYDITIIGGGPVGMFTAFYAGMRQMSVKIIESLPHLGGQLEALYPEKYVYDVAGLPKITGSDLVNGLEEQMNQFENDVCLNEEVREVTKEDGIFEITTNAQTHYSKTIIITAGNGAFKPKTMKLENEEHYEGKNLHYKIERLEDFKNKDVCVFGGGDSAVDWALMLKDIASNVSIIHRRDKFRAHDYSVKMMQESSINVLTPYVPVELNGEKHIENIKLKQPKGEETLHVEADDYIVNYGFISNLGPINDWGLEIEKNQIVVNSKAETNIPGIYAVGDISTYEGKVRLMATGFGEAPIAVSSAKVFIDPKASFTTAHSTTIMEKKAKKEKKAKEEKKEKVAAQ</sequence>
<feature type="binding site" evidence="6">
    <location>
        <position position="123"/>
    </location>
    <ligand>
        <name>FAD</name>
        <dbReference type="ChEBI" id="CHEBI:57692"/>
    </ligand>
</feature>
<feature type="binding site" evidence="6">
    <location>
        <position position="90"/>
    </location>
    <ligand>
        <name>FAD</name>
        <dbReference type="ChEBI" id="CHEBI:57692"/>
    </ligand>
</feature>
<dbReference type="InterPro" id="IPR022890">
    <property type="entry name" value="Fd--NADP_Rdtase_type_2"/>
</dbReference>
<evidence type="ECO:0000256" key="4">
    <source>
        <dbReference type="ARBA" id="ARBA00022857"/>
    </source>
</evidence>
<feature type="domain" description="FAD/NAD(P)-binding" evidence="8">
    <location>
        <begin position="8"/>
        <end position="297"/>
    </location>
</feature>
<evidence type="ECO:0000313" key="9">
    <source>
        <dbReference type="EMBL" id="SFD39490.1"/>
    </source>
</evidence>
<comment type="catalytic activity">
    <reaction evidence="6">
        <text>2 reduced [2Fe-2S]-[ferredoxin] + NADP(+) + H(+) = 2 oxidized [2Fe-2S]-[ferredoxin] + NADPH</text>
        <dbReference type="Rhea" id="RHEA:20125"/>
        <dbReference type="Rhea" id="RHEA-COMP:10000"/>
        <dbReference type="Rhea" id="RHEA-COMP:10001"/>
        <dbReference type="ChEBI" id="CHEBI:15378"/>
        <dbReference type="ChEBI" id="CHEBI:33737"/>
        <dbReference type="ChEBI" id="CHEBI:33738"/>
        <dbReference type="ChEBI" id="CHEBI:57783"/>
        <dbReference type="ChEBI" id="CHEBI:58349"/>
        <dbReference type="EC" id="1.18.1.2"/>
    </reaction>
</comment>
<reference evidence="10" key="1">
    <citation type="submission" date="2016-10" db="EMBL/GenBank/DDBJ databases">
        <authorList>
            <person name="Varghese N."/>
            <person name="Submissions S."/>
        </authorList>
    </citation>
    <scope>NUCLEOTIDE SEQUENCE [LARGE SCALE GENOMIC DNA]</scope>
    <source>
        <strain evidence="10">DSM 22530</strain>
    </source>
</reference>
<accession>A0A1I1S907</accession>
<comment type="cofactor">
    <cofactor evidence="6">
        <name>FAD</name>
        <dbReference type="ChEBI" id="CHEBI:57692"/>
    </cofactor>
    <text evidence="6">Binds 1 FAD per subunit.</text>
</comment>
<feature type="region of interest" description="Disordered" evidence="7">
    <location>
        <begin position="328"/>
        <end position="349"/>
    </location>
</feature>
<dbReference type="Gene3D" id="3.50.50.60">
    <property type="entry name" value="FAD/NAD(P)-binding domain"/>
    <property type="match status" value="2"/>
</dbReference>